<protein>
    <recommendedName>
        <fullName evidence="3">cysteine desulfurase</fullName>
        <ecNumber evidence="3">2.8.1.7</ecNumber>
    </recommendedName>
</protein>
<dbReference type="PANTHER" id="PTHR11601">
    <property type="entry name" value="CYSTEINE DESULFURYLASE FAMILY MEMBER"/>
    <property type="match status" value="1"/>
</dbReference>
<proteinExistence type="inferred from homology"/>
<dbReference type="InterPro" id="IPR015421">
    <property type="entry name" value="PyrdxlP-dep_Trfase_major"/>
</dbReference>
<dbReference type="PROSITE" id="PS00595">
    <property type="entry name" value="AA_TRANSFER_CLASS_5"/>
    <property type="match status" value="1"/>
</dbReference>
<sequence length="382" mass="41710">MDKNIYLDHNATSPLLPEAQTAMSDVAEKSLGNPSSPHWAGRESKILLEEARDSLAKSLGAEPREIIFTSGGSESNNAVLRQLSAASGKQHLITSKIEHPSVLETCRILAKQPNIGLTELPVNSSGLIDPESLIKNINPQTSLISLMTANNETGCLQPIEELSQIAREHEIAFHTDLVQASGKIKYDLNKSGVDFASVTSHKLGGPRGIGLLYARKGTAFDSLITGGKQERVRRAGTENVTLAVGFAKALEWYLENQDRLKKQYSNFRKKVIDRINTIDGFFLNTDLDHSLQHTFNFGFSGISAESLLISLDLDGVAVSTGSACSSGAMEASHVLLAMGRSRAEAKSSLRVSWGWSTTADEIDYFLERLTHHIQRLQQKQAN</sequence>
<comment type="cofactor">
    <cofactor evidence="1">
        <name>pyridoxal 5'-phosphate</name>
        <dbReference type="ChEBI" id="CHEBI:597326"/>
    </cofactor>
</comment>
<dbReference type="GO" id="GO:0031071">
    <property type="term" value="F:cysteine desulfurase activity"/>
    <property type="evidence" value="ECO:0007669"/>
    <property type="project" value="UniProtKB-EC"/>
</dbReference>
<dbReference type="InterPro" id="IPR020578">
    <property type="entry name" value="Aminotrans_V_PyrdxlP_BS"/>
</dbReference>
<keyword evidence="4" id="KW-0808">Transferase</keyword>
<reference evidence="10" key="1">
    <citation type="submission" date="2018-05" db="EMBL/GenBank/DDBJ databases">
        <authorList>
            <person name="Lanie J.A."/>
            <person name="Ng W.-L."/>
            <person name="Kazmierczak K.M."/>
            <person name="Andrzejewski T.M."/>
            <person name="Davidsen T.M."/>
            <person name="Wayne K.J."/>
            <person name="Tettelin H."/>
            <person name="Glass J.I."/>
            <person name="Rusch D."/>
            <person name="Podicherti R."/>
            <person name="Tsui H.-C.T."/>
            <person name="Winkler M.E."/>
        </authorList>
    </citation>
    <scope>NUCLEOTIDE SEQUENCE</scope>
</reference>
<gene>
    <name evidence="10" type="ORF">METZ01_LOCUS154122</name>
</gene>
<dbReference type="Gene3D" id="3.40.640.10">
    <property type="entry name" value="Type I PLP-dependent aspartate aminotransferase-like (Major domain)"/>
    <property type="match status" value="1"/>
</dbReference>
<dbReference type="InterPro" id="IPR016454">
    <property type="entry name" value="Cysteine_dSase"/>
</dbReference>
<evidence type="ECO:0000259" key="9">
    <source>
        <dbReference type="Pfam" id="PF00266"/>
    </source>
</evidence>
<dbReference type="AlphaFoldDB" id="A0A382AIG0"/>
<evidence type="ECO:0000256" key="6">
    <source>
        <dbReference type="ARBA" id="ARBA00022898"/>
    </source>
</evidence>
<organism evidence="10">
    <name type="scientific">marine metagenome</name>
    <dbReference type="NCBI Taxonomy" id="408172"/>
    <lineage>
        <taxon>unclassified sequences</taxon>
        <taxon>metagenomes</taxon>
        <taxon>ecological metagenomes</taxon>
    </lineage>
</organism>
<evidence type="ECO:0000256" key="4">
    <source>
        <dbReference type="ARBA" id="ARBA00022679"/>
    </source>
</evidence>
<dbReference type="FunFam" id="3.40.640.10:FF:000084">
    <property type="entry name" value="IscS-like cysteine desulfurase"/>
    <property type="match status" value="1"/>
</dbReference>
<dbReference type="InterPro" id="IPR015422">
    <property type="entry name" value="PyrdxlP-dep_Trfase_small"/>
</dbReference>
<keyword evidence="5" id="KW-0479">Metal-binding</keyword>
<keyword evidence="7" id="KW-0408">Iron</keyword>
<dbReference type="PANTHER" id="PTHR11601:SF34">
    <property type="entry name" value="CYSTEINE DESULFURASE"/>
    <property type="match status" value="1"/>
</dbReference>
<feature type="domain" description="Aminotransferase class V" evidence="9">
    <location>
        <begin position="5"/>
        <end position="365"/>
    </location>
</feature>
<dbReference type="SUPFAM" id="SSF53383">
    <property type="entry name" value="PLP-dependent transferases"/>
    <property type="match status" value="1"/>
</dbReference>
<dbReference type="GO" id="GO:0051536">
    <property type="term" value="F:iron-sulfur cluster binding"/>
    <property type="evidence" value="ECO:0007669"/>
    <property type="project" value="UniProtKB-KW"/>
</dbReference>
<keyword evidence="6" id="KW-0663">Pyridoxal phosphate</keyword>
<dbReference type="EMBL" id="UINC01025531">
    <property type="protein sequence ID" value="SVB01268.1"/>
    <property type="molecule type" value="Genomic_DNA"/>
</dbReference>
<evidence type="ECO:0000256" key="2">
    <source>
        <dbReference type="ARBA" id="ARBA00006490"/>
    </source>
</evidence>
<dbReference type="GO" id="GO:0046872">
    <property type="term" value="F:metal ion binding"/>
    <property type="evidence" value="ECO:0007669"/>
    <property type="project" value="UniProtKB-KW"/>
</dbReference>
<accession>A0A382AIG0</accession>
<dbReference type="EC" id="2.8.1.7" evidence="3"/>
<evidence type="ECO:0000256" key="5">
    <source>
        <dbReference type="ARBA" id="ARBA00022723"/>
    </source>
</evidence>
<dbReference type="PIRSF" id="PIRSF005572">
    <property type="entry name" value="NifS"/>
    <property type="match status" value="1"/>
</dbReference>
<evidence type="ECO:0000256" key="8">
    <source>
        <dbReference type="ARBA" id="ARBA00023014"/>
    </source>
</evidence>
<comment type="similarity">
    <text evidence="2">Belongs to the class-V pyridoxal-phosphate-dependent aminotransferase family. NifS/IscS subfamily.</text>
</comment>
<dbReference type="InterPro" id="IPR000192">
    <property type="entry name" value="Aminotrans_V_dom"/>
</dbReference>
<dbReference type="Gene3D" id="3.90.1150.10">
    <property type="entry name" value="Aspartate Aminotransferase, domain 1"/>
    <property type="match status" value="1"/>
</dbReference>
<evidence type="ECO:0000313" key="10">
    <source>
        <dbReference type="EMBL" id="SVB01268.1"/>
    </source>
</evidence>
<name>A0A382AIG0_9ZZZZ</name>
<evidence type="ECO:0000256" key="7">
    <source>
        <dbReference type="ARBA" id="ARBA00023004"/>
    </source>
</evidence>
<dbReference type="InterPro" id="IPR015424">
    <property type="entry name" value="PyrdxlP-dep_Trfase"/>
</dbReference>
<evidence type="ECO:0000256" key="3">
    <source>
        <dbReference type="ARBA" id="ARBA00012239"/>
    </source>
</evidence>
<dbReference type="Pfam" id="PF00266">
    <property type="entry name" value="Aminotran_5"/>
    <property type="match status" value="1"/>
</dbReference>
<dbReference type="Gene3D" id="1.10.260.50">
    <property type="match status" value="1"/>
</dbReference>
<keyword evidence="8" id="KW-0411">Iron-sulfur</keyword>
<evidence type="ECO:0000256" key="1">
    <source>
        <dbReference type="ARBA" id="ARBA00001933"/>
    </source>
</evidence>